<evidence type="ECO:0000313" key="5">
    <source>
        <dbReference type="EMBL" id="KAG9447446.1"/>
    </source>
</evidence>
<dbReference type="InterPro" id="IPR012988">
    <property type="entry name" value="Ribosomal_uL30_N_euk"/>
</dbReference>
<name>A0AAV7EHY1_ARIFI</name>
<dbReference type="PANTHER" id="PTHR33199">
    <property type="entry name" value="MACPF DOMAIN-CONTAINING PROTEIN CAD1"/>
    <property type="match status" value="1"/>
</dbReference>
<dbReference type="GO" id="GO:2000031">
    <property type="term" value="P:regulation of salicylic acid mediated signaling pathway"/>
    <property type="evidence" value="ECO:0007669"/>
    <property type="project" value="InterPro"/>
</dbReference>
<dbReference type="PROSITE" id="PS51412">
    <property type="entry name" value="MACPF_2"/>
    <property type="match status" value="1"/>
</dbReference>
<dbReference type="NCBIfam" id="TIGR01310">
    <property type="entry name" value="uL30_euk"/>
    <property type="match status" value="1"/>
</dbReference>
<feature type="domain" description="MACPF" evidence="4">
    <location>
        <begin position="1"/>
        <end position="328"/>
    </location>
</feature>
<comment type="similarity">
    <text evidence="1">Belongs to the universal ribosomal protein uL30 family.</text>
</comment>
<dbReference type="PANTHER" id="PTHR33199:SF2">
    <property type="entry name" value="OS02G0475300 PROTEIN"/>
    <property type="match status" value="1"/>
</dbReference>
<dbReference type="InterPro" id="IPR018038">
    <property type="entry name" value="Ribosomal_uL30_CS"/>
</dbReference>
<dbReference type="Proteomes" id="UP000825729">
    <property type="component" value="Unassembled WGS sequence"/>
</dbReference>
<dbReference type="Pfam" id="PF01823">
    <property type="entry name" value="MACPF"/>
    <property type="match status" value="1"/>
</dbReference>
<dbReference type="Pfam" id="PF00327">
    <property type="entry name" value="Ribosomal_L30"/>
    <property type="match status" value="1"/>
</dbReference>
<evidence type="ECO:0000313" key="6">
    <source>
        <dbReference type="Proteomes" id="UP000825729"/>
    </source>
</evidence>
<dbReference type="AlphaFoldDB" id="A0AAV7EHY1"/>
<sequence length="817" mass="92015">MDDRESIALSAVNALGLGFDLTSDFRLRFAKGLTERRRLVEIDQENVRDLLIPGGPKIAGVSKDIQCDKGDRLRFKSDVLEFNQMSELLNQKSGIQGKVPSGHFNAIFDLSGVWFEDAAETKYLAFDGYFISLYDFHLTASPLVLREEVREAVPSNWAPASLSRFIQTYGTHIIVGMALGGQDIICVRQRPSSSVPAAELKAHLEDLGDYLFSDGKSLSPLHRKTREGKHKVPGVFRDILNANDMLLPSFSADKDGIKITCSKRGGNLSSRSHQMWLQTVPANPDAIFFKFIPITSLLSGVPGSGYLSHAINLYIRYKPPLDDLQYFLEFQVPRQWAPMFNELPLGPQRRKISSPSLQFSFMGPKLHVNAAQVVTDKKPVVGLRLYLEGKKCNQLGIHVQHLSSIPSMMGLSGSSSVSLPCRWRGSDELEGNYLEAVQWKSYSRVCTATITSIPEWEQRRKEGVFVVTGAQLFTKGKWGKTALHLRLLYTFLPGCRIQKSEWAQAPAAPNKSSFLTNLSTTFLQREAAGHQKQTPIVINSGVYADGPPVPVHYQKLLRVFALGARRSQKGSRTTGEEMGEVVVPESVLKKRKRAEEWAVAKKEELAAQKKKSAEKSKLIVARAKSYAKEYSEQEKELIRLKREAKLKGGFYVTPEAKLLFIIRIRGINAMDPKTRKILQLLRLRQIFNGVFMKVNKATMNMLHRVEPYVTYGYPNLKSVRELIYKRGYGKLNKQRIALTDNSVIEQGLGKHNIICMEDLVHEILNVGPHFKEANNFLWPFQLKAPLGGLKKKRNHYVEGGDAGNREDYINELIRRMN</sequence>
<dbReference type="PROSITE" id="PS00634">
    <property type="entry name" value="RIBOSOMAL_L30"/>
    <property type="match status" value="1"/>
</dbReference>
<dbReference type="GO" id="GO:0009626">
    <property type="term" value="P:plant-type hypersensitive response"/>
    <property type="evidence" value="ECO:0007669"/>
    <property type="project" value="TreeGrafter"/>
</dbReference>
<keyword evidence="6" id="KW-1185">Reference proteome</keyword>
<dbReference type="SUPFAM" id="SSF55129">
    <property type="entry name" value="Ribosomal protein L30p/L7e"/>
    <property type="match status" value="1"/>
</dbReference>
<dbReference type="Pfam" id="PF08079">
    <property type="entry name" value="Ribosomal_L30_N"/>
    <property type="match status" value="1"/>
</dbReference>
<evidence type="ECO:0000256" key="1">
    <source>
        <dbReference type="ARBA" id="ARBA00007594"/>
    </source>
</evidence>
<keyword evidence="2" id="KW-0689">Ribosomal protein</keyword>
<gene>
    <name evidence="5" type="ORF">H6P81_013574</name>
</gene>
<dbReference type="SMART" id="SM00457">
    <property type="entry name" value="MACPF"/>
    <property type="match status" value="1"/>
</dbReference>
<dbReference type="EMBL" id="JAINDJ010000005">
    <property type="protein sequence ID" value="KAG9447446.1"/>
    <property type="molecule type" value="Genomic_DNA"/>
</dbReference>
<dbReference type="InterPro" id="IPR036919">
    <property type="entry name" value="Ribo_uL30_ferredoxin-like_sf"/>
</dbReference>
<evidence type="ECO:0000256" key="2">
    <source>
        <dbReference type="ARBA" id="ARBA00022980"/>
    </source>
</evidence>
<dbReference type="GO" id="GO:1990904">
    <property type="term" value="C:ribonucleoprotein complex"/>
    <property type="evidence" value="ECO:0007669"/>
    <property type="project" value="UniProtKB-KW"/>
</dbReference>
<evidence type="ECO:0000259" key="4">
    <source>
        <dbReference type="PROSITE" id="PS51412"/>
    </source>
</evidence>
<dbReference type="GO" id="GO:0005840">
    <property type="term" value="C:ribosome"/>
    <property type="evidence" value="ECO:0007669"/>
    <property type="project" value="UniProtKB-KW"/>
</dbReference>
<dbReference type="InterPro" id="IPR016082">
    <property type="entry name" value="Ribosomal_uL30_ferredoxin-like"/>
</dbReference>
<dbReference type="InterPro" id="IPR020864">
    <property type="entry name" value="MACPF"/>
</dbReference>
<reference evidence="5 6" key="1">
    <citation type="submission" date="2021-07" db="EMBL/GenBank/DDBJ databases">
        <title>The Aristolochia fimbriata genome: insights into angiosperm evolution, floral development and chemical biosynthesis.</title>
        <authorList>
            <person name="Jiao Y."/>
        </authorList>
    </citation>
    <scope>NUCLEOTIDE SEQUENCE [LARGE SCALE GENOMIC DNA]</scope>
    <source>
        <strain evidence="5">IBCAS-2021</strain>
        <tissue evidence="5">Leaf</tissue>
    </source>
</reference>
<dbReference type="GO" id="GO:0005886">
    <property type="term" value="C:plasma membrane"/>
    <property type="evidence" value="ECO:0007669"/>
    <property type="project" value="TreeGrafter"/>
</dbReference>
<dbReference type="InterPro" id="IPR005998">
    <property type="entry name" value="Ribosomal_uL30_euk"/>
</dbReference>
<accession>A0AAV7EHY1</accession>
<dbReference type="FunFam" id="3.30.1390.20:FF:000003">
    <property type="entry name" value="60S ribosomal protein L7"/>
    <property type="match status" value="1"/>
</dbReference>
<dbReference type="GO" id="GO:0003723">
    <property type="term" value="F:RNA binding"/>
    <property type="evidence" value="ECO:0007669"/>
    <property type="project" value="InterPro"/>
</dbReference>
<protein>
    <recommendedName>
        <fullName evidence="4">MACPF domain-containing protein</fullName>
    </recommendedName>
</protein>
<dbReference type="InterPro" id="IPR035808">
    <property type="entry name" value="Ribosomal_uL30_euk_arc"/>
</dbReference>
<comment type="caution">
    <text evidence="5">The sequence shown here is derived from an EMBL/GenBank/DDBJ whole genome shotgun (WGS) entry which is preliminary data.</text>
</comment>
<dbReference type="CDD" id="cd01657">
    <property type="entry name" value="Ribosomal_L7_archeal_euk"/>
    <property type="match status" value="1"/>
</dbReference>
<organism evidence="5 6">
    <name type="scientific">Aristolochia fimbriata</name>
    <name type="common">White veined hardy Dutchman's pipe vine</name>
    <dbReference type="NCBI Taxonomy" id="158543"/>
    <lineage>
        <taxon>Eukaryota</taxon>
        <taxon>Viridiplantae</taxon>
        <taxon>Streptophyta</taxon>
        <taxon>Embryophyta</taxon>
        <taxon>Tracheophyta</taxon>
        <taxon>Spermatophyta</taxon>
        <taxon>Magnoliopsida</taxon>
        <taxon>Magnoliidae</taxon>
        <taxon>Piperales</taxon>
        <taxon>Aristolochiaceae</taxon>
        <taxon>Aristolochia</taxon>
    </lineage>
</organism>
<evidence type="ECO:0000256" key="3">
    <source>
        <dbReference type="ARBA" id="ARBA00023274"/>
    </source>
</evidence>
<dbReference type="FunFam" id="3.30.1390.20:FF:000002">
    <property type="entry name" value="60S ribosomal protein L7"/>
    <property type="match status" value="1"/>
</dbReference>
<keyword evidence="3" id="KW-0687">Ribonucleoprotein</keyword>
<proteinExistence type="inferred from homology"/>
<dbReference type="InterPro" id="IPR044663">
    <property type="entry name" value="CAD1/NSL1-like"/>
</dbReference>
<dbReference type="Gene3D" id="3.30.1390.20">
    <property type="entry name" value="Ribosomal protein L30, ferredoxin-like fold domain"/>
    <property type="match status" value="2"/>
</dbReference>